<gene>
    <name evidence="2" type="ORF">SP60_01150</name>
</gene>
<dbReference type="EMBL" id="CP010552">
    <property type="protein sequence ID" value="ALE51975.1"/>
    <property type="molecule type" value="Genomic_DNA"/>
</dbReference>
<feature type="transmembrane region" description="Helical" evidence="1">
    <location>
        <begin position="431"/>
        <end position="453"/>
    </location>
</feature>
<dbReference type="AlphaFoldDB" id="A0A0M3TTY2"/>
<accession>A0A0M3TTY2</accession>
<feature type="transmembrane region" description="Helical" evidence="1">
    <location>
        <begin position="516"/>
        <end position="535"/>
    </location>
</feature>
<dbReference type="PATRIC" id="fig|1705394.5.peg.228"/>
<keyword evidence="1" id="KW-0472">Membrane</keyword>
<dbReference type="STRING" id="1705394.SP60_01150"/>
<protein>
    <submittedName>
        <fullName evidence="2">Acriflavin resistance protein</fullName>
    </submittedName>
</protein>
<dbReference type="Gene3D" id="3.30.70.1320">
    <property type="entry name" value="Multidrug efflux transporter AcrB pore domain like"/>
    <property type="match status" value="1"/>
</dbReference>
<dbReference type="RefSeq" id="WP_053950900.1">
    <property type="nucleotide sequence ID" value="NZ_CP010552.1"/>
</dbReference>
<organism evidence="2 3">
    <name type="scientific">Candidatus Thioglobus autotrophicus</name>
    <dbReference type="NCBI Taxonomy" id="1705394"/>
    <lineage>
        <taxon>Bacteria</taxon>
        <taxon>Pseudomonadati</taxon>
        <taxon>Pseudomonadota</taxon>
        <taxon>Gammaproteobacteria</taxon>
        <taxon>Candidatus Pseudothioglobaceae</taxon>
        <taxon>Candidatus Thioglobus</taxon>
    </lineage>
</organism>
<dbReference type="PANTHER" id="PTHR32063:SF33">
    <property type="entry name" value="RND SUPERFAMILY EFFLUX PUMP PERMEASE COMPONENT"/>
    <property type="match status" value="1"/>
</dbReference>
<sequence>MNGFLDFLVRQKKLALVFSISVIALGLVSLSNIQRDQFPDVDFEIMTIVTSYPGASPEDVEQNITNVIEDELSSVTGIDKFTSTSRAGVSSIVITFSQDVSDLSEIKQEVRNVVNRIKSLPEEVVDLPRVIDRKTSRKSIIKISLSSDEIDYAELRGMVDSIAQSIESIEGVSEVTKDGYLDKEIQIHIDPEKLYQYELSLPQVMSAITQRNQRYTVGSNHNDKNEKTIVVLSKFDAATDVSEVIVKSTFEGLIVRLKDIAVIESGNVEEKSIVRVNGKKGFILRVKKQAQADVITTVDLVKAYMEKTGGKYNNQLDIFYSSDLSKYVRNRLDIVTNNGLIGLLLVLVVLGAFLSFKTAFWVAISLPVSLLGTVALLGATGETINLISLAAMILVLGIVVDDSIIVAESIYHYKQTGEDNFKSASHGFKRVIMPVVTTILTTILAFSSMFLMGGMMGKFVYVIPLVIIFALILSFLEVSLALPAHLAGSNEKKKEHYWFEYFENKFEVFLSKILNFHYLVIGIFSITLVISIYFASTQMKFTLFPAVGVDTINTRMTMNTGSSLSNTEAKAKQVEELIYRIVGDDLVSVTTDVGKYFTHKAKMIIELLPASERNKSSKEILKSLKASANEIDQVEKLKFSVRRPGPPQGEDVEINLISQAGSENLQAANKLEQILLNIPGVDNINRDDEPGKDRIEVKLDFEKMARLDIDFSTVNRYLRAAFTGIDVTNIREGQNDVNFRLYLGDLEKSEVFIKSLKVVNKNGRVIPLVNFSSIRQIVGEPDFNHYNGLRSIMLSASVNDEKTSTSEVMKEALLQLDLDKNFPSVRAISEGGAKETAKSMDGFKQAFLMAIVGIFLLLVLLFNSYSQPLIILSAIPFSVIGVIWAFFLHGEALSFFAILGVLALVGVIVNDSLVLVSHLNYLKDKSLEKLTIHQWIVKGVKDRLRAVVLTSLTTLAGILPLAYGLGGTDYLLQPMALALGYGLLFGTLMTLILLPCLYLMNVEFITWFKKLKKKRISS</sequence>
<dbReference type="SUPFAM" id="SSF82866">
    <property type="entry name" value="Multidrug efflux transporter AcrB transmembrane domain"/>
    <property type="match status" value="2"/>
</dbReference>
<feature type="transmembrane region" description="Helical" evidence="1">
    <location>
        <begin position="893"/>
        <end position="922"/>
    </location>
</feature>
<name>A0A0M3TTY2_9GAMM</name>
<feature type="transmembrane region" description="Helical" evidence="1">
    <location>
        <begin position="360"/>
        <end position="380"/>
    </location>
</feature>
<dbReference type="GO" id="GO:0005886">
    <property type="term" value="C:plasma membrane"/>
    <property type="evidence" value="ECO:0007669"/>
    <property type="project" value="TreeGrafter"/>
</dbReference>
<dbReference type="Gene3D" id="3.30.70.1430">
    <property type="entry name" value="Multidrug efflux transporter AcrB pore domain"/>
    <property type="match status" value="2"/>
</dbReference>
<proteinExistence type="predicted"/>
<feature type="transmembrane region" description="Helical" evidence="1">
    <location>
        <begin position="983"/>
        <end position="1008"/>
    </location>
</feature>
<feature type="transmembrane region" description="Helical" evidence="1">
    <location>
        <begin position="846"/>
        <end position="862"/>
    </location>
</feature>
<dbReference type="SUPFAM" id="SSF82714">
    <property type="entry name" value="Multidrug efflux transporter AcrB TolC docking domain, DN and DC subdomains"/>
    <property type="match status" value="2"/>
</dbReference>
<dbReference type="SUPFAM" id="SSF82693">
    <property type="entry name" value="Multidrug efflux transporter AcrB pore domain, PN1, PN2, PC1 and PC2 subdomains"/>
    <property type="match status" value="2"/>
</dbReference>
<dbReference type="Proteomes" id="UP000058020">
    <property type="component" value="Chromosome"/>
</dbReference>
<dbReference type="KEGG" id="tho:SP60_01150"/>
<reference evidence="2 3" key="1">
    <citation type="journal article" date="2015" name="Genome Announc.">
        <title>Genome Sequence of 'Candidatus Thioglobus autotrophica' Strain EF1, a Chemoautotroph from the SUP05 Clade of Marine Gammaproteobacteria.</title>
        <authorList>
            <person name="Shah V."/>
            <person name="Morris R.M."/>
        </authorList>
    </citation>
    <scope>NUCLEOTIDE SEQUENCE [LARGE SCALE GENOMIC DNA]</scope>
    <source>
        <strain evidence="2 3">EF1</strain>
    </source>
</reference>
<feature type="transmembrane region" description="Helical" evidence="1">
    <location>
        <begin position="869"/>
        <end position="887"/>
    </location>
</feature>
<dbReference type="Gene3D" id="3.30.2090.10">
    <property type="entry name" value="Multidrug efflux transporter AcrB TolC docking domain, DN and DC subdomains"/>
    <property type="match status" value="2"/>
</dbReference>
<keyword evidence="3" id="KW-1185">Reference proteome</keyword>
<feature type="transmembrane region" description="Helical" evidence="1">
    <location>
        <begin position="334"/>
        <end position="353"/>
    </location>
</feature>
<evidence type="ECO:0000313" key="3">
    <source>
        <dbReference type="Proteomes" id="UP000058020"/>
    </source>
</evidence>
<dbReference type="InterPro" id="IPR027463">
    <property type="entry name" value="AcrB_DN_DC_subdom"/>
</dbReference>
<keyword evidence="1" id="KW-1133">Transmembrane helix</keyword>
<dbReference type="Pfam" id="PF00873">
    <property type="entry name" value="ACR_tran"/>
    <property type="match status" value="1"/>
</dbReference>
<keyword evidence="1" id="KW-0812">Transmembrane</keyword>
<dbReference type="PANTHER" id="PTHR32063">
    <property type="match status" value="1"/>
</dbReference>
<feature type="transmembrane region" description="Helical" evidence="1">
    <location>
        <begin position="459"/>
        <end position="484"/>
    </location>
</feature>
<dbReference type="Gene3D" id="3.30.70.1440">
    <property type="entry name" value="Multidrug efflux transporter AcrB pore domain"/>
    <property type="match status" value="1"/>
</dbReference>
<feature type="transmembrane region" description="Helical" evidence="1">
    <location>
        <begin position="386"/>
        <end position="411"/>
    </location>
</feature>
<dbReference type="OrthoDB" id="5287122at2"/>
<dbReference type="InterPro" id="IPR001036">
    <property type="entry name" value="Acrflvin-R"/>
</dbReference>
<evidence type="ECO:0000313" key="2">
    <source>
        <dbReference type="EMBL" id="ALE51975.1"/>
    </source>
</evidence>
<dbReference type="GO" id="GO:0042910">
    <property type="term" value="F:xenobiotic transmembrane transporter activity"/>
    <property type="evidence" value="ECO:0007669"/>
    <property type="project" value="TreeGrafter"/>
</dbReference>
<dbReference type="PRINTS" id="PR00702">
    <property type="entry name" value="ACRIFLAVINRP"/>
</dbReference>
<evidence type="ECO:0000256" key="1">
    <source>
        <dbReference type="SAM" id="Phobius"/>
    </source>
</evidence>
<dbReference type="Gene3D" id="1.20.1640.10">
    <property type="entry name" value="Multidrug efflux transporter AcrB transmembrane domain"/>
    <property type="match status" value="2"/>
</dbReference>